<sequence>MFRKYFLPFVSGVLFFVGFQNKQAAARGIQPWDENSWYWQFKGEPVLLLGASSDDNLFQWPAKMLVPHLDSMKNIGANYVRNTMSDRNDRGFELYPFKKLENGKYDLNQWNEAYWQRFKFFLNETAKRDIIVQIEVWDRFDYTRNNWPPHPWNPANNVNYSYEESGLAGEYPDHPGRNKQPFFFTTPKQQNNEVLLKFQRQFVEKMLSYSLKYDHVLYCMDNETSAEEEWAVYWAQFILDEAEKQGKTVFVTEMWDNWDLKSENHKRTFDHPELYAYCDVSQNNHQRDQTHWDNFQWVRKYIAGHPRPVNTVKTYGADGGRHGNSNNAIDSWWRHLVGGAASARFHRPNSGLGLSELSMNSVKAARKVESIVKFWDVNPNNDLLSGREENEAYLAAKPGEKYVVFFPDAGEVEVDLTEYNSAFSLKWMNVRSGEWHSEKEIDGGGIVTLKTPGGNEWVAVVVPSSAM</sequence>
<evidence type="ECO:0000313" key="3">
    <source>
        <dbReference type="Proteomes" id="UP000184050"/>
    </source>
</evidence>
<evidence type="ECO:0000259" key="1">
    <source>
        <dbReference type="Pfam" id="PF12904"/>
    </source>
</evidence>
<dbReference type="Proteomes" id="UP000184050">
    <property type="component" value="Unassembled WGS sequence"/>
</dbReference>
<keyword evidence="3" id="KW-1185">Reference proteome</keyword>
<feature type="domain" description="Putative collagen-binding" evidence="1">
    <location>
        <begin position="380"/>
        <end position="461"/>
    </location>
</feature>
<dbReference type="AlphaFoldDB" id="A0A1M6B6F3"/>
<reference evidence="2 3" key="1">
    <citation type="submission" date="2016-11" db="EMBL/GenBank/DDBJ databases">
        <authorList>
            <person name="Jaros S."/>
            <person name="Januszkiewicz K."/>
            <person name="Wedrychowicz H."/>
        </authorList>
    </citation>
    <scope>NUCLEOTIDE SEQUENCE [LARGE SCALE GENOMIC DNA]</scope>
    <source>
        <strain evidence="2 3">DSM 27063</strain>
    </source>
</reference>
<organism evidence="2 3">
    <name type="scientific">Tangfeifania diversioriginum</name>
    <dbReference type="NCBI Taxonomy" id="1168035"/>
    <lineage>
        <taxon>Bacteria</taxon>
        <taxon>Pseudomonadati</taxon>
        <taxon>Bacteroidota</taxon>
        <taxon>Bacteroidia</taxon>
        <taxon>Marinilabiliales</taxon>
        <taxon>Prolixibacteraceae</taxon>
        <taxon>Tangfeifania</taxon>
    </lineage>
</organism>
<dbReference type="Pfam" id="PF12904">
    <property type="entry name" value="Collagen_bind_2"/>
    <property type="match status" value="1"/>
</dbReference>
<dbReference type="RefSeq" id="WP_073164646.1">
    <property type="nucleotide sequence ID" value="NZ_FQZE01000002.1"/>
</dbReference>
<evidence type="ECO:0000313" key="2">
    <source>
        <dbReference type="EMBL" id="SHI44260.1"/>
    </source>
</evidence>
<accession>A0A1M6B6F3</accession>
<dbReference type="SUPFAM" id="SSF51445">
    <property type="entry name" value="(Trans)glycosidases"/>
    <property type="match status" value="1"/>
</dbReference>
<proteinExistence type="predicted"/>
<gene>
    <name evidence="2" type="ORF">SAMN05444280_102102</name>
</gene>
<dbReference type="STRING" id="1168035.SAMN05444280_102102"/>
<protein>
    <submittedName>
        <fullName evidence="2">Putative collagen-binding domain of a collagenase</fullName>
    </submittedName>
</protein>
<dbReference type="EMBL" id="FQZE01000002">
    <property type="protein sequence ID" value="SHI44260.1"/>
    <property type="molecule type" value="Genomic_DNA"/>
</dbReference>
<dbReference type="InterPro" id="IPR024749">
    <property type="entry name" value="Collagen-bd_put"/>
</dbReference>
<dbReference type="Gene3D" id="3.20.20.80">
    <property type="entry name" value="Glycosidases"/>
    <property type="match status" value="1"/>
</dbReference>
<name>A0A1M6B6F3_9BACT</name>
<dbReference type="OrthoDB" id="5488826at2"/>
<dbReference type="InterPro" id="IPR017853">
    <property type="entry name" value="GH"/>
</dbReference>